<dbReference type="CDD" id="cd01289">
    <property type="entry name" value="FabA_like"/>
    <property type="match status" value="1"/>
</dbReference>
<dbReference type="RefSeq" id="WP_078222611.1">
    <property type="nucleotide sequence ID" value="NZ_CP019911.1"/>
</dbReference>
<dbReference type="AlphaFoldDB" id="A0A1U9VIF9"/>
<dbReference type="SUPFAM" id="SSF54637">
    <property type="entry name" value="Thioesterase/thiol ester dehydrase-isomerase"/>
    <property type="match status" value="1"/>
</dbReference>
<evidence type="ECO:0000313" key="2">
    <source>
        <dbReference type="Proteomes" id="UP000189628"/>
    </source>
</evidence>
<organism evidence="1 2">
    <name type="scientific">blood disease bacterium A2-HR MARDI</name>
    <dbReference type="NCBI Taxonomy" id="1944648"/>
    <lineage>
        <taxon>Bacteria</taxon>
        <taxon>Pseudomonadati</taxon>
        <taxon>Pseudomonadota</taxon>
        <taxon>Betaproteobacteria</taxon>
        <taxon>Burkholderiales</taxon>
        <taxon>Burkholderiaceae</taxon>
        <taxon>Ralstonia</taxon>
        <taxon>Ralstonia solanacearum species complex</taxon>
    </lineage>
</organism>
<name>A0A1U9VIF9_9RALS</name>
<dbReference type="Gene3D" id="3.10.129.10">
    <property type="entry name" value="Hotdog Thioesterase"/>
    <property type="match status" value="1"/>
</dbReference>
<accession>A0A1U9VIF9</accession>
<proteinExistence type="predicted"/>
<gene>
    <name evidence="1" type="ORF">B0B51_11250</name>
</gene>
<dbReference type="Proteomes" id="UP000189628">
    <property type="component" value="Chromosome"/>
</dbReference>
<dbReference type="Pfam" id="PF22817">
    <property type="entry name" value="ApeP-like"/>
    <property type="match status" value="1"/>
</dbReference>
<reference evidence="1 2" key="1">
    <citation type="submission" date="2017-02" db="EMBL/GenBank/DDBJ databases">
        <title>Blood Disease Bacterium A2-HR MARDI.</title>
        <authorList>
            <person name="Badrun R."/>
            <person name="Abu Bakar N."/>
            <person name="Laboh R."/>
        </authorList>
    </citation>
    <scope>NUCLEOTIDE SEQUENCE [LARGE SCALE GENOMIC DNA]</scope>
    <source>
        <strain evidence="1 2">A2-HR MARDI</strain>
    </source>
</reference>
<protein>
    <submittedName>
        <fullName evidence="1">Hydroxymyristoyl-ACP dehydratase</fullName>
    </submittedName>
</protein>
<sequence>MTANHPLSPPLDHTWIAARIPHSGAMCLLDEVIAWDDTRIRCTAISHRDPGNPLRAHGRLAAVCGIEYAAQAMAVHGALLGGAQDRPRAGFLASVRNVEAHVERLDTLEAPLTIEAERISGDGNNVLYRFTVSCGARVLLTGRAAVVLDAAGLGLPDSGVSAEANAQARSRQNVFGGHKP</sequence>
<dbReference type="EMBL" id="CP019911">
    <property type="protein sequence ID" value="AQW30478.1"/>
    <property type="molecule type" value="Genomic_DNA"/>
</dbReference>
<dbReference type="InterPro" id="IPR029069">
    <property type="entry name" value="HotDog_dom_sf"/>
</dbReference>
<dbReference type="InterPro" id="IPR016776">
    <property type="entry name" value="ApeP-like_dehydratase"/>
</dbReference>
<evidence type="ECO:0000313" key="1">
    <source>
        <dbReference type="EMBL" id="AQW30478.1"/>
    </source>
</evidence>